<feature type="transmembrane region" description="Helical" evidence="7">
    <location>
        <begin position="283"/>
        <end position="306"/>
    </location>
</feature>
<keyword evidence="6 7" id="KW-0472">Membrane</keyword>
<dbReference type="PANTHER" id="PTHR42925:SF1">
    <property type="entry name" value="VIRULENCE FACTOR MVIN"/>
    <property type="match status" value="1"/>
</dbReference>
<accession>A0A2N5N115</accession>
<feature type="transmembrane region" description="Helical" evidence="7">
    <location>
        <begin position="53"/>
        <end position="75"/>
    </location>
</feature>
<reference evidence="8 9" key="1">
    <citation type="submission" date="2017-05" db="EMBL/GenBank/DDBJ databases">
        <title>Functional genome analysis of Paenibacillus pasadenensis strain R16: insights on endophytic life style and antifungal activity.</title>
        <authorList>
            <person name="Passera A."/>
            <person name="Marcolungo L."/>
            <person name="Casati P."/>
            <person name="Brasca M."/>
            <person name="Quaglino F."/>
            <person name="Delledonne M."/>
        </authorList>
    </citation>
    <scope>NUCLEOTIDE SEQUENCE [LARGE SCALE GENOMIC DNA]</scope>
    <source>
        <strain evidence="8 9">R16</strain>
    </source>
</reference>
<dbReference type="InterPro" id="IPR047135">
    <property type="entry name" value="YsiQ"/>
</dbReference>
<feature type="transmembrane region" description="Helical" evidence="7">
    <location>
        <begin position="191"/>
        <end position="218"/>
    </location>
</feature>
<dbReference type="AlphaFoldDB" id="A0A2N5N115"/>
<evidence type="ECO:0000313" key="8">
    <source>
        <dbReference type="EMBL" id="PLT44019.1"/>
    </source>
</evidence>
<evidence type="ECO:0000256" key="1">
    <source>
        <dbReference type="ARBA" id="ARBA00004651"/>
    </source>
</evidence>
<evidence type="ECO:0000256" key="7">
    <source>
        <dbReference type="SAM" id="Phobius"/>
    </source>
</evidence>
<comment type="subcellular location">
    <subcellularLocation>
        <location evidence="1">Cell membrane</location>
        <topology evidence="1">Multi-pass membrane protein</topology>
    </subcellularLocation>
</comment>
<keyword evidence="9" id="KW-1185">Reference proteome</keyword>
<dbReference type="InterPro" id="IPR048279">
    <property type="entry name" value="MdtK-like"/>
</dbReference>
<dbReference type="GO" id="GO:0015297">
    <property type="term" value="F:antiporter activity"/>
    <property type="evidence" value="ECO:0007669"/>
    <property type="project" value="InterPro"/>
</dbReference>
<dbReference type="GO" id="GO:0042910">
    <property type="term" value="F:xenobiotic transmembrane transporter activity"/>
    <property type="evidence" value="ECO:0007669"/>
    <property type="project" value="InterPro"/>
</dbReference>
<feature type="transmembrane region" description="Helical" evidence="7">
    <location>
        <begin position="12"/>
        <end position="33"/>
    </location>
</feature>
<evidence type="ECO:0000256" key="4">
    <source>
        <dbReference type="ARBA" id="ARBA00022692"/>
    </source>
</evidence>
<dbReference type="Proteomes" id="UP000234789">
    <property type="component" value="Unassembled WGS sequence"/>
</dbReference>
<dbReference type="GO" id="GO:0005886">
    <property type="term" value="C:plasma membrane"/>
    <property type="evidence" value="ECO:0007669"/>
    <property type="project" value="UniProtKB-SubCell"/>
</dbReference>
<keyword evidence="3" id="KW-1003">Cell membrane</keyword>
<feature type="transmembrane region" description="Helical" evidence="7">
    <location>
        <begin position="131"/>
        <end position="152"/>
    </location>
</feature>
<keyword evidence="5 7" id="KW-1133">Transmembrane helix</keyword>
<feature type="transmembrane region" description="Helical" evidence="7">
    <location>
        <begin position="238"/>
        <end position="263"/>
    </location>
</feature>
<dbReference type="Pfam" id="PF01554">
    <property type="entry name" value="MatE"/>
    <property type="match status" value="2"/>
</dbReference>
<sequence length="460" mass="50204">MEVSFMKNRNYSLWALSWPIFIELFLQFLLGAADTFMVSEISDDAVAVVGFSHQLFNALTVLFTVIASGAGILIAQKLGARKEEDARSISIIALKTTVLIGAAISVLLIALPGPIASLLQMPEELLPLARTYISIVGGSMILAAIMSTLSAAIRNTGNTRGPMYTAIGMNVVHIFLNYGFIYGAFGLPEWGLAGVAISTVVSRLLASALLVYMFLFAFERRIWWGDIKLWSRSLFREILRIGWPLGVYSGNWVLSQLVIFTFIGTLGAAQLAARTYMNTLESFCFLIGFSIALATQIRVAHLFGAGNTREAYKDAYKGLWIGQLVVIANSFIIFLFGSQALGLFTSDPDILAICAGLLGLNLLLQPGKMLNMTIADSLNAVGDTRFTMYVSTISMWGVAVLVSYFFSIHLGYGLTAIYICMIADEYLRGFVCWLRWRSFKWASRAGSPELPAQGGAAAEA</sequence>
<evidence type="ECO:0000256" key="2">
    <source>
        <dbReference type="ARBA" id="ARBA00022448"/>
    </source>
</evidence>
<organism evidence="8 9">
    <name type="scientific">Paenibacillus pasadenensis</name>
    <dbReference type="NCBI Taxonomy" id="217090"/>
    <lineage>
        <taxon>Bacteria</taxon>
        <taxon>Bacillati</taxon>
        <taxon>Bacillota</taxon>
        <taxon>Bacilli</taxon>
        <taxon>Bacillales</taxon>
        <taxon>Paenibacillaceae</taxon>
        <taxon>Paenibacillus</taxon>
    </lineage>
</organism>
<dbReference type="PIRSF" id="PIRSF006603">
    <property type="entry name" value="DinF"/>
    <property type="match status" value="1"/>
</dbReference>
<proteinExistence type="predicted"/>
<dbReference type="EMBL" id="NFEZ01000004">
    <property type="protein sequence ID" value="PLT44019.1"/>
    <property type="molecule type" value="Genomic_DNA"/>
</dbReference>
<dbReference type="InterPro" id="IPR002528">
    <property type="entry name" value="MATE_fam"/>
</dbReference>
<evidence type="ECO:0000256" key="6">
    <source>
        <dbReference type="ARBA" id="ARBA00023136"/>
    </source>
</evidence>
<comment type="caution">
    <text evidence="8">The sequence shown here is derived from an EMBL/GenBank/DDBJ whole genome shotgun (WGS) entry which is preliminary data.</text>
</comment>
<feature type="transmembrane region" description="Helical" evidence="7">
    <location>
        <begin position="350"/>
        <end position="366"/>
    </location>
</feature>
<evidence type="ECO:0000256" key="5">
    <source>
        <dbReference type="ARBA" id="ARBA00022989"/>
    </source>
</evidence>
<dbReference type="CDD" id="cd13134">
    <property type="entry name" value="MATE_like_8"/>
    <property type="match status" value="1"/>
</dbReference>
<dbReference type="NCBIfam" id="TIGR00797">
    <property type="entry name" value="matE"/>
    <property type="match status" value="1"/>
</dbReference>
<dbReference type="PANTHER" id="PTHR42925">
    <property type="entry name" value="MULTIDRUG AND TOXIN EFFLUX PROTEIN MATE FAMILY"/>
    <property type="match status" value="1"/>
</dbReference>
<feature type="transmembrane region" description="Helical" evidence="7">
    <location>
        <begin position="412"/>
        <end position="434"/>
    </location>
</feature>
<keyword evidence="4 7" id="KW-0812">Transmembrane</keyword>
<evidence type="ECO:0000256" key="3">
    <source>
        <dbReference type="ARBA" id="ARBA00022475"/>
    </source>
</evidence>
<gene>
    <name evidence="8" type="ORF">B8V81_2450</name>
</gene>
<feature type="transmembrane region" description="Helical" evidence="7">
    <location>
        <begin position="318"/>
        <end position="338"/>
    </location>
</feature>
<feature type="transmembrane region" description="Helical" evidence="7">
    <location>
        <begin position="96"/>
        <end position="119"/>
    </location>
</feature>
<protein>
    <submittedName>
        <fullName evidence="8">Multi antimicrobial extrusion protein (Na(+)/drug antiporter), MATE family of MDR efflux pump</fullName>
    </submittedName>
</protein>
<evidence type="ECO:0000313" key="9">
    <source>
        <dbReference type="Proteomes" id="UP000234789"/>
    </source>
</evidence>
<feature type="transmembrane region" description="Helical" evidence="7">
    <location>
        <begin position="386"/>
        <end position="406"/>
    </location>
</feature>
<name>A0A2N5N115_9BACL</name>
<keyword evidence="2" id="KW-0813">Transport</keyword>
<feature type="transmembrane region" description="Helical" evidence="7">
    <location>
        <begin position="164"/>
        <end position="185"/>
    </location>
</feature>